<proteinExistence type="predicted"/>
<protein>
    <submittedName>
        <fullName evidence="1">Uncharacterized protein</fullName>
    </submittedName>
</protein>
<gene>
    <name evidence="1" type="ORF">FPRO_10318</name>
</gene>
<evidence type="ECO:0000313" key="1">
    <source>
        <dbReference type="EMBL" id="CZR40730.1"/>
    </source>
</evidence>
<accession>A0A1L7VM05</accession>
<organism evidence="1 2">
    <name type="scientific">Fusarium proliferatum (strain ET1)</name>
    <name type="common">Orchid endophyte fungus</name>
    <dbReference type="NCBI Taxonomy" id="1227346"/>
    <lineage>
        <taxon>Eukaryota</taxon>
        <taxon>Fungi</taxon>
        <taxon>Dikarya</taxon>
        <taxon>Ascomycota</taxon>
        <taxon>Pezizomycotina</taxon>
        <taxon>Sordariomycetes</taxon>
        <taxon>Hypocreomycetidae</taxon>
        <taxon>Hypocreales</taxon>
        <taxon>Nectriaceae</taxon>
        <taxon>Fusarium</taxon>
        <taxon>Fusarium fujikuroi species complex</taxon>
    </lineage>
</organism>
<evidence type="ECO:0000313" key="2">
    <source>
        <dbReference type="Proteomes" id="UP000183971"/>
    </source>
</evidence>
<keyword evidence="2" id="KW-1185">Reference proteome</keyword>
<sequence length="220" mass="25287">MSPINTLSNFDHSSIDFRNVNARRAHMKAFFLHLGLWIEEKVKEIRNYSQEQACVIVYGTGQRQVNQVYFELMVDQIFWFNVVNNGNLFGQDPDWPWTYEGVIDKTDVATSGPSVFYKEWQRRSLPGKIEHIMATGQVLDFDKLSFHVDYMPKDTHIECIFGGGSTRFPAHRIRALDEKQLRSYILGVVDGAFPLCAKAYAADEILPLTRYKIIRGDSGN</sequence>
<name>A0A1L7VM05_FUSPR</name>
<dbReference type="VEuPathDB" id="FungiDB:FPRO_10318"/>
<comment type="caution">
    <text evidence="1">The sequence shown here is derived from an EMBL/GenBank/DDBJ whole genome shotgun (WGS) entry which is preliminary data.</text>
</comment>
<reference evidence="2" key="1">
    <citation type="journal article" date="2016" name="Genome Biol. Evol.">
        <title>Comparative 'omics' of the Fusarium fujikuroi species complex highlights differences in genetic potential and metabolite synthesis.</title>
        <authorList>
            <person name="Niehaus E.-M."/>
            <person name="Muensterkoetter M."/>
            <person name="Proctor R.H."/>
            <person name="Brown D.W."/>
            <person name="Sharon A."/>
            <person name="Idan Y."/>
            <person name="Oren-Young L."/>
            <person name="Sieber C.M."/>
            <person name="Novak O."/>
            <person name="Pencik A."/>
            <person name="Tarkowska D."/>
            <person name="Hromadova K."/>
            <person name="Freeman S."/>
            <person name="Maymon M."/>
            <person name="Elazar M."/>
            <person name="Youssef S.A."/>
            <person name="El-Shabrawy E.S.M."/>
            <person name="Shalaby A.B.A."/>
            <person name="Houterman P."/>
            <person name="Brock N.L."/>
            <person name="Burkhardt I."/>
            <person name="Tsavkelova E.A."/>
            <person name="Dickschat J.S."/>
            <person name="Galuszka P."/>
            <person name="Gueldener U."/>
            <person name="Tudzynski B."/>
        </authorList>
    </citation>
    <scope>NUCLEOTIDE SEQUENCE [LARGE SCALE GENOMIC DNA]</scope>
    <source>
        <strain evidence="2">ET1</strain>
    </source>
</reference>
<dbReference type="EMBL" id="FJOF01000005">
    <property type="protein sequence ID" value="CZR40730.1"/>
    <property type="molecule type" value="Genomic_DNA"/>
</dbReference>
<dbReference type="Proteomes" id="UP000183971">
    <property type="component" value="Unassembled WGS sequence"/>
</dbReference>
<dbReference type="AlphaFoldDB" id="A0A1L7VM05"/>
<dbReference type="RefSeq" id="XP_031081323.1">
    <property type="nucleotide sequence ID" value="XM_031231270.1"/>
</dbReference>
<dbReference type="GeneID" id="42055190"/>